<dbReference type="Gene3D" id="3.40.50.1820">
    <property type="entry name" value="alpha/beta hydrolase"/>
    <property type="match status" value="1"/>
</dbReference>
<dbReference type="SUPFAM" id="SSF53474">
    <property type="entry name" value="alpha/beta-Hydrolases"/>
    <property type="match status" value="1"/>
</dbReference>
<evidence type="ECO:0000313" key="6">
    <source>
        <dbReference type="Proteomes" id="UP000830631"/>
    </source>
</evidence>
<feature type="domain" description="AB hydrolase-1" evidence="4">
    <location>
        <begin position="124"/>
        <end position="237"/>
    </location>
</feature>
<dbReference type="GO" id="GO:0016787">
    <property type="term" value="F:hydrolase activity"/>
    <property type="evidence" value="ECO:0007669"/>
    <property type="project" value="UniProtKB-KW"/>
</dbReference>
<keyword evidence="3" id="KW-0812">Transmembrane</keyword>
<dbReference type="PRINTS" id="PR00793">
    <property type="entry name" value="PROAMNOPTASE"/>
</dbReference>
<reference evidence="5 6" key="1">
    <citation type="submission" date="2021-06" db="EMBL/GenBank/DDBJ databases">
        <title>Genome-based taxonomic framework of Microbacterium strains isolated from marine environment, the description of four new species and reclassification of four preexisting species.</title>
        <authorList>
            <person name="Lee S.D."/>
            <person name="Kim S.-M."/>
            <person name="Byeon Y.-S."/>
            <person name="Yang H.L."/>
            <person name="Kim I.S."/>
        </authorList>
    </citation>
    <scope>NUCLEOTIDE SEQUENCE [LARGE SCALE GENOMIC DNA]</scope>
    <source>
        <strain evidence="5 6">KSW4-10</strain>
    </source>
</reference>
<keyword evidence="3" id="KW-0472">Membrane</keyword>
<evidence type="ECO:0000256" key="2">
    <source>
        <dbReference type="ARBA" id="ARBA00022801"/>
    </source>
</evidence>
<accession>A0ABY4J1J5</accession>
<name>A0ABY4J1J5_9MICO</name>
<protein>
    <submittedName>
        <fullName evidence="5">Alpha/beta hydrolase</fullName>
    </submittedName>
</protein>
<keyword evidence="3" id="KW-1133">Transmembrane helix</keyword>
<evidence type="ECO:0000256" key="3">
    <source>
        <dbReference type="SAM" id="Phobius"/>
    </source>
</evidence>
<dbReference type="InterPro" id="IPR050266">
    <property type="entry name" value="AB_hydrolase_sf"/>
</dbReference>
<comment type="similarity">
    <text evidence="1">Belongs to the peptidase S33 family.</text>
</comment>
<sequence>MVGVALAVVFAVLGLHLSLVAGLIAGAVALFGATWLLTALAHKTWPPSNTRPRPALGRRKSPYLVAGATLVVASVTAGTTVLAPVEGTETPIAAPEPSFWDLETGSRIAYWEYEAEGDETSPTPIIYVHGGPGGFTDEQDFSFIPQLAETGHDVYLYDQPGAGLSPDLELDEYTEERWLADLDAIREKTESEKAILIGQSAGGYIVEAYAANYPDHVEKAILTAPGGYLASDELTAAEAAEGAELERLDPDFHNRSGDVAKMQEALTPRILVAVALQGFGMTSASANLVSQDELKRWSATALDSGFGLNFMSNMELNSEFTEHMPDTIQRLEELDIPTMMLKPQFDYVSWTAQYAYVEANRDMQVVYIEGAEHRAWALQPEASFDAIATFIDGGVQEVYTGSESPAITLGDD</sequence>
<feature type="transmembrane region" description="Helical" evidence="3">
    <location>
        <begin position="63"/>
        <end position="85"/>
    </location>
</feature>
<dbReference type="InterPro" id="IPR000073">
    <property type="entry name" value="AB_hydrolase_1"/>
</dbReference>
<dbReference type="PANTHER" id="PTHR43798:SF27">
    <property type="entry name" value="HYDROLASE ALPHA_BETA HYDROLASE FOLD FAMILY"/>
    <property type="match status" value="1"/>
</dbReference>
<dbReference type="InterPro" id="IPR002410">
    <property type="entry name" value="Peptidase_S33"/>
</dbReference>
<evidence type="ECO:0000313" key="5">
    <source>
        <dbReference type="EMBL" id="UPL18802.1"/>
    </source>
</evidence>
<keyword evidence="6" id="KW-1185">Reference proteome</keyword>
<dbReference type="EMBL" id="CP078078">
    <property type="protein sequence ID" value="UPL18802.1"/>
    <property type="molecule type" value="Genomic_DNA"/>
</dbReference>
<organism evidence="5 6">
    <name type="scientific">Microbacterium aurugineum</name>
    <dbReference type="NCBI Taxonomy" id="2851642"/>
    <lineage>
        <taxon>Bacteria</taxon>
        <taxon>Bacillati</taxon>
        <taxon>Actinomycetota</taxon>
        <taxon>Actinomycetes</taxon>
        <taxon>Micrococcales</taxon>
        <taxon>Microbacteriaceae</taxon>
        <taxon>Microbacterium</taxon>
    </lineage>
</organism>
<evidence type="ECO:0000259" key="4">
    <source>
        <dbReference type="Pfam" id="PF00561"/>
    </source>
</evidence>
<evidence type="ECO:0000256" key="1">
    <source>
        <dbReference type="ARBA" id="ARBA00010088"/>
    </source>
</evidence>
<dbReference type="PANTHER" id="PTHR43798">
    <property type="entry name" value="MONOACYLGLYCEROL LIPASE"/>
    <property type="match status" value="1"/>
</dbReference>
<feature type="transmembrane region" description="Helical" evidence="3">
    <location>
        <begin position="24"/>
        <end position="42"/>
    </location>
</feature>
<keyword evidence="2 5" id="KW-0378">Hydrolase</keyword>
<gene>
    <name evidence="5" type="ORF">KV397_14060</name>
</gene>
<dbReference type="RefSeq" id="WP_261811528.1">
    <property type="nucleotide sequence ID" value="NZ_CP078078.1"/>
</dbReference>
<dbReference type="Proteomes" id="UP000830631">
    <property type="component" value="Chromosome"/>
</dbReference>
<proteinExistence type="inferred from homology"/>
<dbReference type="InterPro" id="IPR029058">
    <property type="entry name" value="AB_hydrolase_fold"/>
</dbReference>
<dbReference type="Pfam" id="PF00561">
    <property type="entry name" value="Abhydrolase_1"/>
    <property type="match status" value="1"/>
</dbReference>